<comment type="cofactor">
    <cofactor evidence="1">
        <name>pyridoxal 5'-phosphate</name>
        <dbReference type="ChEBI" id="CHEBI:597326"/>
    </cofactor>
</comment>
<dbReference type="AlphaFoldDB" id="A0A9D1VZ25"/>
<keyword evidence="5" id="KW-0032">Aminotransferase</keyword>
<dbReference type="EMBL" id="DXFA01000168">
    <property type="protein sequence ID" value="HIX49305.1"/>
    <property type="molecule type" value="Genomic_DNA"/>
</dbReference>
<dbReference type="Gene3D" id="3.90.1150.10">
    <property type="entry name" value="Aspartate Aminotransferase, domain 1"/>
    <property type="match status" value="1"/>
</dbReference>
<keyword evidence="5" id="KW-0808">Transferase</keyword>
<dbReference type="InterPro" id="IPR015422">
    <property type="entry name" value="PyrdxlP-dep_Trfase_small"/>
</dbReference>
<dbReference type="InterPro" id="IPR004839">
    <property type="entry name" value="Aminotransferase_I/II_large"/>
</dbReference>
<dbReference type="GO" id="GO:0030170">
    <property type="term" value="F:pyridoxal phosphate binding"/>
    <property type="evidence" value="ECO:0007669"/>
    <property type="project" value="InterPro"/>
</dbReference>
<comment type="caution">
    <text evidence="5">The sequence shown here is derived from an EMBL/GenBank/DDBJ whole genome shotgun (WGS) entry which is preliminary data.</text>
</comment>
<dbReference type="CDD" id="cd00609">
    <property type="entry name" value="AAT_like"/>
    <property type="match status" value="1"/>
</dbReference>
<reference evidence="5" key="2">
    <citation type="submission" date="2021-04" db="EMBL/GenBank/DDBJ databases">
        <authorList>
            <person name="Gilroy R."/>
        </authorList>
    </citation>
    <scope>NUCLEOTIDE SEQUENCE</scope>
    <source>
        <strain evidence="5">ChiSjej5B23-15282</strain>
    </source>
</reference>
<accession>A0A9D1VZ25</accession>
<proteinExistence type="predicted"/>
<dbReference type="InterPro" id="IPR015421">
    <property type="entry name" value="PyrdxlP-dep_Trfase_major"/>
</dbReference>
<gene>
    <name evidence="5" type="ORF">H9981_09910</name>
</gene>
<evidence type="ECO:0000256" key="2">
    <source>
        <dbReference type="ARBA" id="ARBA00022898"/>
    </source>
</evidence>
<organism evidence="5 6">
    <name type="scientific">Candidatus Mediterraneibacter caccavium</name>
    <dbReference type="NCBI Taxonomy" id="2838661"/>
    <lineage>
        <taxon>Bacteria</taxon>
        <taxon>Bacillati</taxon>
        <taxon>Bacillota</taxon>
        <taxon>Clostridia</taxon>
        <taxon>Lachnospirales</taxon>
        <taxon>Lachnospiraceae</taxon>
        <taxon>Mediterraneibacter</taxon>
    </lineage>
</organism>
<dbReference type="GO" id="GO:0008483">
    <property type="term" value="F:transaminase activity"/>
    <property type="evidence" value="ECO:0007669"/>
    <property type="project" value="UniProtKB-KW"/>
</dbReference>
<evidence type="ECO:0000313" key="6">
    <source>
        <dbReference type="Proteomes" id="UP000824243"/>
    </source>
</evidence>
<dbReference type="Pfam" id="PF00155">
    <property type="entry name" value="Aminotran_1_2"/>
    <property type="match status" value="1"/>
</dbReference>
<dbReference type="InterPro" id="IPR015424">
    <property type="entry name" value="PyrdxlP-dep_Trfase"/>
</dbReference>
<feature type="compositionally biased region" description="Basic and acidic residues" evidence="3">
    <location>
        <begin position="357"/>
        <end position="367"/>
    </location>
</feature>
<keyword evidence="2" id="KW-0663">Pyridoxal phosphate</keyword>
<dbReference type="SUPFAM" id="SSF53383">
    <property type="entry name" value="PLP-dependent transferases"/>
    <property type="match status" value="1"/>
</dbReference>
<dbReference type="Gene3D" id="3.40.640.10">
    <property type="entry name" value="Type I PLP-dependent aspartate aminotransferase-like (Major domain)"/>
    <property type="match status" value="1"/>
</dbReference>
<dbReference type="PANTHER" id="PTHR42885:SF1">
    <property type="entry name" value="THREONINE-PHOSPHATE DECARBOXYLASE"/>
    <property type="match status" value="1"/>
</dbReference>
<dbReference type="Proteomes" id="UP000824243">
    <property type="component" value="Unassembled WGS sequence"/>
</dbReference>
<feature type="region of interest" description="Disordered" evidence="3">
    <location>
        <begin position="346"/>
        <end position="367"/>
    </location>
</feature>
<name>A0A9D1VZ25_9FIRM</name>
<evidence type="ECO:0000256" key="3">
    <source>
        <dbReference type="SAM" id="MobiDB-lite"/>
    </source>
</evidence>
<evidence type="ECO:0000259" key="4">
    <source>
        <dbReference type="Pfam" id="PF00155"/>
    </source>
</evidence>
<dbReference type="PANTHER" id="PTHR42885">
    <property type="entry name" value="HISTIDINOL-PHOSPHATE AMINOTRANSFERASE-RELATED"/>
    <property type="match status" value="1"/>
</dbReference>
<reference evidence="5" key="1">
    <citation type="journal article" date="2021" name="PeerJ">
        <title>Extensive microbial diversity within the chicken gut microbiome revealed by metagenomics and culture.</title>
        <authorList>
            <person name="Gilroy R."/>
            <person name="Ravi A."/>
            <person name="Getino M."/>
            <person name="Pursley I."/>
            <person name="Horton D.L."/>
            <person name="Alikhan N.F."/>
            <person name="Baker D."/>
            <person name="Gharbi K."/>
            <person name="Hall N."/>
            <person name="Watson M."/>
            <person name="Adriaenssens E.M."/>
            <person name="Foster-Nyarko E."/>
            <person name="Jarju S."/>
            <person name="Secka A."/>
            <person name="Antonio M."/>
            <person name="Oren A."/>
            <person name="Chaudhuri R.R."/>
            <person name="La Ragione R."/>
            <person name="Hildebrand F."/>
            <person name="Pallen M.J."/>
        </authorList>
    </citation>
    <scope>NUCLEOTIDE SEQUENCE</scope>
    <source>
        <strain evidence="5">ChiSjej5B23-15282</strain>
    </source>
</reference>
<feature type="domain" description="Aminotransferase class I/classII large" evidence="4">
    <location>
        <begin position="14"/>
        <end position="341"/>
    </location>
</feature>
<sequence>MEYGHGGDIYTYKGMLDFSVNVNPFGPSEAVLEAAKRGIDKCCAYPDSQCRALREALAAKLGVPQEYILPGNGAADLFFSLVTAERPKKALIPVPAFSEYEQALRTVDCQIRYYQTEEKENFRLTERFLEKLTEDLDLVFLCSPSNPAGQVIPEDLLRRIIRRCGEKKIRLVLDECFIEFADREKAFYAEGEAENCPQLFVVRAFTKMHAIPGLRLGYGITSDTELLERLCRVRQPWSVSIPAQEAGIAALSEAEDLKVEKTRILIRAEREWLEQELREMGFRVIPSEANFILMYSSIDLAEGLKEQGILIRDCGNYRGLGKGWYRTAVRLHEENRLLAEALGKISEGRDQRKKRSAKEEISERRNQ</sequence>
<evidence type="ECO:0000256" key="1">
    <source>
        <dbReference type="ARBA" id="ARBA00001933"/>
    </source>
</evidence>
<evidence type="ECO:0000313" key="5">
    <source>
        <dbReference type="EMBL" id="HIX49305.1"/>
    </source>
</evidence>
<protein>
    <submittedName>
        <fullName evidence="5">Aminotransferase class I/II-fold pyridoxal phosphate-dependent enzyme</fullName>
    </submittedName>
</protein>